<dbReference type="Pfam" id="PF18075">
    <property type="entry name" value="FtsX_ECD"/>
    <property type="match status" value="1"/>
</dbReference>
<name>A0AAE3G0A1_9GAMM</name>
<evidence type="ECO:0000256" key="13">
    <source>
        <dbReference type="SAM" id="Phobius"/>
    </source>
</evidence>
<evidence type="ECO:0000259" key="15">
    <source>
        <dbReference type="Pfam" id="PF18075"/>
    </source>
</evidence>
<keyword evidence="7 12" id="KW-0132">Cell division</keyword>
<evidence type="ECO:0000256" key="11">
    <source>
        <dbReference type="ARBA" id="ARBA00023306"/>
    </source>
</evidence>
<evidence type="ECO:0000256" key="5">
    <source>
        <dbReference type="ARBA" id="ARBA00022475"/>
    </source>
</evidence>
<comment type="subcellular location">
    <subcellularLocation>
        <location evidence="1">Cell inner membrane</location>
        <topology evidence="1">Multi-pass membrane protein</topology>
    </subcellularLocation>
</comment>
<sequence length="307" mass="33268">MKQRLVQWVEDHLRAAIGSMGRLYRHRLGSAMTVLVIGISVALPTGFLLALQNMESLTGSWEGAARISMFLHGDVGDAEANELADSLRDWEGVVGVEFVPPDDALAEFRQLSGMGDALDLLDENPLPAMLVLEPTTGLDAADLQTLTTELEMLGPVEQARLDLQWVQRLDAIMQLMRRGVWLISLLLAISVVLIVGNTVRLAIENRREEIIITKLIGATNAFIRRPFLYEGVWYGLAGGLLAVILVEGGRLLLQGPADRLATLYQTGPLLHGLGFQGGLAVLLGGTALGLIGSWMAVARHLAAIEPR</sequence>
<organism evidence="16 17">
    <name type="scientific">Natronocella acetinitrilica</name>
    <dbReference type="NCBI Taxonomy" id="414046"/>
    <lineage>
        <taxon>Bacteria</taxon>
        <taxon>Pseudomonadati</taxon>
        <taxon>Pseudomonadota</taxon>
        <taxon>Gammaproteobacteria</taxon>
        <taxon>Chromatiales</taxon>
        <taxon>Ectothiorhodospiraceae</taxon>
        <taxon>Natronocella</taxon>
    </lineage>
</organism>
<feature type="domain" description="FtsX extracellular" evidence="15">
    <location>
        <begin position="66"/>
        <end position="153"/>
    </location>
</feature>
<evidence type="ECO:0000256" key="1">
    <source>
        <dbReference type="ARBA" id="ARBA00004429"/>
    </source>
</evidence>
<gene>
    <name evidence="16" type="ORF">J2T57_000218</name>
</gene>
<evidence type="ECO:0000256" key="6">
    <source>
        <dbReference type="ARBA" id="ARBA00022519"/>
    </source>
</evidence>
<keyword evidence="17" id="KW-1185">Reference proteome</keyword>
<keyword evidence="6 12" id="KW-0997">Cell inner membrane</keyword>
<keyword evidence="9 13" id="KW-1133">Transmembrane helix</keyword>
<reference evidence="16" key="1">
    <citation type="submission" date="2022-03" db="EMBL/GenBank/DDBJ databases">
        <title>Genomic Encyclopedia of Type Strains, Phase III (KMG-III): the genomes of soil and plant-associated and newly described type strains.</title>
        <authorList>
            <person name="Whitman W."/>
        </authorList>
    </citation>
    <scope>NUCLEOTIDE SEQUENCE</scope>
    <source>
        <strain evidence="16">ANL 6-2</strain>
    </source>
</reference>
<dbReference type="PANTHER" id="PTHR47755:SF1">
    <property type="entry name" value="CELL DIVISION PROTEIN FTSX"/>
    <property type="match status" value="1"/>
</dbReference>
<comment type="function">
    <text evidence="12">Part of the ABC transporter FtsEX involved in cellular division.</text>
</comment>
<evidence type="ECO:0000313" key="17">
    <source>
        <dbReference type="Proteomes" id="UP001205843"/>
    </source>
</evidence>
<feature type="transmembrane region" description="Helical" evidence="13">
    <location>
        <begin position="179"/>
        <end position="199"/>
    </location>
</feature>
<comment type="subunit">
    <text evidence="3">Forms a membrane-associated complex with FtsE.</text>
</comment>
<dbReference type="Pfam" id="PF02687">
    <property type="entry name" value="FtsX"/>
    <property type="match status" value="1"/>
</dbReference>
<dbReference type="PIRSF" id="PIRSF003097">
    <property type="entry name" value="FtsX"/>
    <property type="match status" value="1"/>
</dbReference>
<dbReference type="InterPro" id="IPR003838">
    <property type="entry name" value="ABC3_permease_C"/>
</dbReference>
<evidence type="ECO:0000259" key="14">
    <source>
        <dbReference type="Pfam" id="PF02687"/>
    </source>
</evidence>
<dbReference type="PANTHER" id="PTHR47755">
    <property type="entry name" value="CELL DIVISION PROTEIN FTSX"/>
    <property type="match status" value="1"/>
</dbReference>
<dbReference type="GO" id="GO:0005886">
    <property type="term" value="C:plasma membrane"/>
    <property type="evidence" value="ECO:0007669"/>
    <property type="project" value="UniProtKB-SubCell"/>
</dbReference>
<dbReference type="GO" id="GO:0032153">
    <property type="term" value="C:cell division site"/>
    <property type="evidence" value="ECO:0007669"/>
    <property type="project" value="TreeGrafter"/>
</dbReference>
<dbReference type="AlphaFoldDB" id="A0AAE3G0A1"/>
<feature type="transmembrane region" description="Helical" evidence="13">
    <location>
        <begin position="232"/>
        <end position="253"/>
    </location>
</feature>
<dbReference type="InterPro" id="IPR004513">
    <property type="entry name" value="FtsX"/>
</dbReference>
<protein>
    <recommendedName>
        <fullName evidence="4 12">Cell division protein FtsX</fullName>
    </recommendedName>
</protein>
<keyword evidence="5 12" id="KW-1003">Cell membrane</keyword>
<keyword evidence="8 13" id="KW-0812">Transmembrane</keyword>
<proteinExistence type="inferred from homology"/>
<accession>A0AAE3G0A1</accession>
<evidence type="ECO:0000256" key="9">
    <source>
        <dbReference type="ARBA" id="ARBA00022989"/>
    </source>
</evidence>
<evidence type="ECO:0000256" key="10">
    <source>
        <dbReference type="ARBA" id="ARBA00023136"/>
    </source>
</evidence>
<dbReference type="GO" id="GO:0051301">
    <property type="term" value="P:cell division"/>
    <property type="evidence" value="ECO:0007669"/>
    <property type="project" value="UniProtKB-KW"/>
</dbReference>
<comment type="caution">
    <text evidence="16">The sequence shown here is derived from an EMBL/GenBank/DDBJ whole genome shotgun (WGS) entry which is preliminary data.</text>
</comment>
<evidence type="ECO:0000256" key="7">
    <source>
        <dbReference type="ARBA" id="ARBA00022618"/>
    </source>
</evidence>
<dbReference type="NCBIfam" id="TIGR00439">
    <property type="entry name" value="FtsX_Gneg"/>
    <property type="match status" value="1"/>
</dbReference>
<evidence type="ECO:0000256" key="4">
    <source>
        <dbReference type="ARBA" id="ARBA00021907"/>
    </source>
</evidence>
<evidence type="ECO:0000313" key="16">
    <source>
        <dbReference type="EMBL" id="MCP1673126.1"/>
    </source>
</evidence>
<keyword evidence="11 12" id="KW-0131">Cell cycle</keyword>
<dbReference type="Gene3D" id="3.30.70.3040">
    <property type="match status" value="1"/>
</dbReference>
<feature type="transmembrane region" description="Helical" evidence="13">
    <location>
        <begin position="273"/>
        <end position="297"/>
    </location>
</feature>
<evidence type="ECO:0000256" key="12">
    <source>
        <dbReference type="PIRNR" id="PIRNR003097"/>
    </source>
</evidence>
<feature type="transmembrane region" description="Helical" evidence="13">
    <location>
        <begin position="28"/>
        <end position="51"/>
    </location>
</feature>
<evidence type="ECO:0000256" key="2">
    <source>
        <dbReference type="ARBA" id="ARBA00007379"/>
    </source>
</evidence>
<dbReference type="EMBL" id="JALJXV010000001">
    <property type="protein sequence ID" value="MCP1673126.1"/>
    <property type="molecule type" value="Genomic_DNA"/>
</dbReference>
<dbReference type="InterPro" id="IPR040690">
    <property type="entry name" value="FtsX_ECD"/>
</dbReference>
<dbReference type="InterPro" id="IPR047590">
    <property type="entry name" value="FtsX_proteobact-type"/>
</dbReference>
<dbReference type="Proteomes" id="UP001205843">
    <property type="component" value="Unassembled WGS sequence"/>
</dbReference>
<keyword evidence="10 12" id="KW-0472">Membrane</keyword>
<evidence type="ECO:0000256" key="3">
    <source>
        <dbReference type="ARBA" id="ARBA00011160"/>
    </source>
</evidence>
<dbReference type="RefSeq" id="WP_253472944.1">
    <property type="nucleotide sequence ID" value="NZ_JALJXV010000001.1"/>
</dbReference>
<comment type="similarity">
    <text evidence="2 12">Belongs to the ABC-4 integral membrane protein family. FtsX subfamily.</text>
</comment>
<evidence type="ECO:0000256" key="8">
    <source>
        <dbReference type="ARBA" id="ARBA00022692"/>
    </source>
</evidence>
<feature type="domain" description="ABC3 transporter permease C-terminal" evidence="14">
    <location>
        <begin position="182"/>
        <end position="299"/>
    </location>
</feature>